<dbReference type="SUPFAM" id="SSF48726">
    <property type="entry name" value="Immunoglobulin"/>
    <property type="match status" value="1"/>
</dbReference>
<sequence length="162" mass="18175">MHCVKTGLLCWSASSWICFSMPKIGCILIFLLVSVPGALDACSRNPELFITTPEKLEALSGSCLQMPCNFYAKSQENFDGKIFGVWFKNDPQFQKFPENVVFNSSGATNIYQLKMMGNLKKKNCTTLFNNLTAQHTEKYFFRIENGLFKASASCNPLQVTVT</sequence>
<comment type="caution">
    <text evidence="1">The sequence shown here is derived from an EMBL/GenBank/DDBJ whole genome shotgun (WGS) entry which is preliminary data.</text>
</comment>
<name>A0ABU7B771_9TELE</name>
<proteinExistence type="predicted"/>
<protein>
    <submittedName>
        <fullName evidence="1">Uncharacterized protein</fullName>
    </submittedName>
</protein>
<dbReference type="InterPro" id="IPR036179">
    <property type="entry name" value="Ig-like_dom_sf"/>
</dbReference>
<dbReference type="InterPro" id="IPR013783">
    <property type="entry name" value="Ig-like_fold"/>
</dbReference>
<dbReference type="PANTHER" id="PTHR46484:SF8">
    <property type="entry name" value="B-CELL RECEPTOR CD22-LIKE-RELATED"/>
    <property type="match status" value="1"/>
</dbReference>
<evidence type="ECO:0000313" key="1">
    <source>
        <dbReference type="EMBL" id="MED6246422.1"/>
    </source>
</evidence>
<organism evidence="1 2">
    <name type="scientific">Ataeniobius toweri</name>
    <dbReference type="NCBI Taxonomy" id="208326"/>
    <lineage>
        <taxon>Eukaryota</taxon>
        <taxon>Metazoa</taxon>
        <taxon>Chordata</taxon>
        <taxon>Craniata</taxon>
        <taxon>Vertebrata</taxon>
        <taxon>Euteleostomi</taxon>
        <taxon>Actinopterygii</taxon>
        <taxon>Neopterygii</taxon>
        <taxon>Teleostei</taxon>
        <taxon>Neoteleostei</taxon>
        <taxon>Acanthomorphata</taxon>
        <taxon>Ovalentaria</taxon>
        <taxon>Atherinomorphae</taxon>
        <taxon>Cyprinodontiformes</taxon>
        <taxon>Goodeidae</taxon>
        <taxon>Ataeniobius</taxon>
    </lineage>
</organism>
<dbReference type="Proteomes" id="UP001345963">
    <property type="component" value="Unassembled WGS sequence"/>
</dbReference>
<dbReference type="Gene3D" id="2.60.40.10">
    <property type="entry name" value="Immunoglobulins"/>
    <property type="match status" value="1"/>
</dbReference>
<reference evidence="1 2" key="1">
    <citation type="submission" date="2021-07" db="EMBL/GenBank/DDBJ databases">
        <authorList>
            <person name="Palmer J.M."/>
        </authorList>
    </citation>
    <scope>NUCLEOTIDE SEQUENCE [LARGE SCALE GENOMIC DNA]</scope>
    <source>
        <strain evidence="1 2">AT_MEX2019</strain>
        <tissue evidence="1">Muscle</tissue>
    </source>
</reference>
<dbReference type="PANTHER" id="PTHR46484">
    <property type="entry name" value="SI:CH211-171H4.5-RELATED"/>
    <property type="match status" value="1"/>
</dbReference>
<feature type="non-terminal residue" evidence="1">
    <location>
        <position position="162"/>
    </location>
</feature>
<keyword evidence="2" id="KW-1185">Reference proteome</keyword>
<accession>A0ABU7B771</accession>
<dbReference type="EMBL" id="JAHUTI010042979">
    <property type="protein sequence ID" value="MED6246422.1"/>
    <property type="molecule type" value="Genomic_DNA"/>
</dbReference>
<evidence type="ECO:0000313" key="2">
    <source>
        <dbReference type="Proteomes" id="UP001345963"/>
    </source>
</evidence>
<gene>
    <name evidence="1" type="ORF">ATANTOWER_017623</name>
</gene>